<proteinExistence type="predicted"/>
<reference evidence="3" key="1">
    <citation type="submission" date="2013-09" db="EMBL/GenBank/DDBJ databases">
        <title>Corchorus olitorius genome sequencing.</title>
        <authorList>
            <person name="Alam M."/>
            <person name="Haque M.S."/>
            <person name="Islam M.S."/>
            <person name="Emdad E.M."/>
            <person name="Islam M.M."/>
            <person name="Ahmed B."/>
            <person name="Halim A."/>
            <person name="Hossen Q.M.M."/>
            <person name="Hossain M.Z."/>
            <person name="Ahmed R."/>
            <person name="Khan M.M."/>
            <person name="Islam R."/>
            <person name="Rashid M.M."/>
            <person name="Khan S.A."/>
            <person name="Rahman M.S."/>
            <person name="Alam M."/>
            <person name="Yahiya A.S."/>
            <person name="Khan M.S."/>
            <person name="Azam M.S."/>
            <person name="Haque T."/>
            <person name="Lashkar M.Z.H."/>
            <person name="Akhand A.I."/>
            <person name="Morshed G."/>
            <person name="Roy S."/>
            <person name="Uddin K.S."/>
            <person name="Rabeya T."/>
            <person name="Hossain A.S."/>
            <person name="Chowdhury A."/>
            <person name="Snigdha A.R."/>
            <person name="Mortoza M.S."/>
            <person name="Matin S.A."/>
            <person name="Hoque S.M.E."/>
            <person name="Islam M.K."/>
            <person name="Roy D.K."/>
            <person name="Haider R."/>
            <person name="Moosa M.M."/>
            <person name="Elias S.M."/>
            <person name="Hasan A.M."/>
            <person name="Jahan S."/>
            <person name="Shafiuddin M."/>
            <person name="Mahmood N."/>
            <person name="Shommy N.S."/>
        </authorList>
    </citation>
    <scope>NUCLEOTIDE SEQUENCE [LARGE SCALE GENOMIC DNA]</scope>
    <source>
        <strain evidence="3">cv. O-4</strain>
    </source>
</reference>
<comment type="caution">
    <text evidence="2">The sequence shown here is derived from an EMBL/GenBank/DDBJ whole genome shotgun (WGS) entry which is preliminary data.</text>
</comment>
<keyword evidence="3" id="KW-1185">Reference proteome</keyword>
<dbReference type="AlphaFoldDB" id="A0A1R3K266"/>
<name>A0A1R3K266_9ROSI</name>
<dbReference type="EMBL" id="AWUE01014827">
    <property type="protein sequence ID" value="OMP01167.1"/>
    <property type="molecule type" value="Genomic_DNA"/>
</dbReference>
<protein>
    <submittedName>
        <fullName evidence="2">Protein SCO1, mitochondrial-like protein</fullName>
    </submittedName>
</protein>
<feature type="region of interest" description="Disordered" evidence="1">
    <location>
        <begin position="1"/>
        <end position="48"/>
    </location>
</feature>
<evidence type="ECO:0000313" key="2">
    <source>
        <dbReference type="EMBL" id="OMP01167.1"/>
    </source>
</evidence>
<feature type="compositionally biased region" description="Basic and acidic residues" evidence="1">
    <location>
        <begin position="1"/>
        <end position="31"/>
    </location>
</feature>
<evidence type="ECO:0000256" key="1">
    <source>
        <dbReference type="SAM" id="MobiDB-lite"/>
    </source>
</evidence>
<evidence type="ECO:0000313" key="3">
    <source>
        <dbReference type="Proteomes" id="UP000187203"/>
    </source>
</evidence>
<dbReference type="Proteomes" id="UP000187203">
    <property type="component" value="Unassembled WGS sequence"/>
</dbReference>
<accession>A0A1R3K266</accession>
<organism evidence="2 3">
    <name type="scientific">Corchorus olitorius</name>
    <dbReference type="NCBI Taxonomy" id="93759"/>
    <lineage>
        <taxon>Eukaryota</taxon>
        <taxon>Viridiplantae</taxon>
        <taxon>Streptophyta</taxon>
        <taxon>Embryophyta</taxon>
        <taxon>Tracheophyta</taxon>
        <taxon>Spermatophyta</taxon>
        <taxon>Magnoliopsida</taxon>
        <taxon>eudicotyledons</taxon>
        <taxon>Gunneridae</taxon>
        <taxon>Pentapetalae</taxon>
        <taxon>rosids</taxon>
        <taxon>malvids</taxon>
        <taxon>Malvales</taxon>
        <taxon>Malvaceae</taxon>
        <taxon>Grewioideae</taxon>
        <taxon>Apeibeae</taxon>
        <taxon>Corchorus</taxon>
    </lineage>
</organism>
<sequence>MDNRWVSSGDDKEKKGDQRGKRKGNKGEEYLKSQALRSVDGERTEGRPSWFVDLEMREAGCAVSYEGKTVD</sequence>
<gene>
    <name evidence="2" type="ORF">COLO4_12102</name>
</gene>